<feature type="transmembrane region" description="Helical" evidence="1">
    <location>
        <begin position="237"/>
        <end position="258"/>
    </location>
</feature>
<feature type="transmembrane region" description="Helical" evidence="1">
    <location>
        <begin position="119"/>
        <end position="138"/>
    </location>
</feature>
<evidence type="ECO:0000313" key="2">
    <source>
        <dbReference type="EMBL" id="WNZ24489.1"/>
    </source>
</evidence>
<feature type="transmembrane region" description="Helical" evidence="1">
    <location>
        <begin position="309"/>
        <end position="326"/>
    </location>
</feature>
<keyword evidence="1" id="KW-1133">Transmembrane helix</keyword>
<gene>
    <name evidence="2" type="ORF">HJG54_17595</name>
</gene>
<dbReference type="AlphaFoldDB" id="A0AA96WG85"/>
<feature type="transmembrane region" description="Helical" evidence="1">
    <location>
        <begin position="38"/>
        <end position="55"/>
    </location>
</feature>
<feature type="transmembrane region" description="Helical" evidence="1">
    <location>
        <begin position="144"/>
        <end position="163"/>
    </location>
</feature>
<feature type="transmembrane region" description="Helical" evidence="1">
    <location>
        <begin position="416"/>
        <end position="435"/>
    </location>
</feature>
<reference evidence="2" key="1">
    <citation type="submission" date="2020-05" db="EMBL/GenBank/DDBJ databases">
        <authorList>
            <person name="Zhu T."/>
            <person name="Keshari N."/>
            <person name="Lu X."/>
        </authorList>
    </citation>
    <scope>NUCLEOTIDE SEQUENCE</scope>
    <source>
        <strain evidence="2">NK1-12</strain>
    </source>
</reference>
<feature type="transmembrane region" description="Helical" evidence="1">
    <location>
        <begin position="374"/>
        <end position="395"/>
    </location>
</feature>
<name>A0AA96WG85_9CYAN</name>
<keyword evidence="1" id="KW-0472">Membrane</keyword>
<dbReference type="RefSeq" id="WP_316430308.1">
    <property type="nucleotide sequence ID" value="NZ_CP053586.1"/>
</dbReference>
<feature type="transmembrane region" description="Helical" evidence="1">
    <location>
        <begin position="205"/>
        <end position="225"/>
    </location>
</feature>
<sequence length="602" mass="68441">MLSKRLYATLFPGLVSDSVSDSVSGLAFRSWPSSRQQLRFWLGASLLVAVGYGIWGCQTAWWGQYVVQDDARQHLFWLRRFLDPELFPQDLIADYFQSVAPWGYTLFYRMFAAVGIDPIWLGKGLPLVLGVLATLYGFRVCMQLLPIPFTGFLAAVLLNQVFWSHDDLASATPRAFMPLFFLAFLDYLMRRALWPCLVTIGLEGLFYPQYVLVFAGILCLQPLRWQNGLRLTQSRQEYRFCLAGLLTALLVLLPYGLITSPYGPVITAAVAKQLPDFAPDGRGRFFLSDPWMFWLSGNRSGIFPTLKPPLLGLGLLLPVMLGLAHLSKFMRQQLRPTRHITANLRVLVHIVVVALMLFGVAHLLLFYLHLPSRYTAYTLRLVLVFATAINLTLCLEAGLRWLQQYQQYPASWPRQMLVWGLILGFGGLLWLYPTYAENFPHTGYRTGTAKALYQFLAQQPKDSLVASLLKEADNLPTFAQRSVFVAPEYAVPYHIGYATQFRQRAIDLIQAQYTSDLATLRWFIETSGVDFWLVDANSFNPAALPQWIRQYPRALQAALDNLKHAPPLVQQRLNACTVLQERDLRLLQAACLLEPHNEYNTE</sequence>
<organism evidence="2">
    <name type="scientific">Leptolyngbya sp. NK1-12</name>
    <dbReference type="NCBI Taxonomy" id="2547451"/>
    <lineage>
        <taxon>Bacteria</taxon>
        <taxon>Bacillati</taxon>
        <taxon>Cyanobacteriota</taxon>
        <taxon>Cyanophyceae</taxon>
        <taxon>Leptolyngbyales</taxon>
        <taxon>Leptolyngbyaceae</taxon>
        <taxon>Leptolyngbya group</taxon>
        <taxon>Leptolyngbya</taxon>
    </lineage>
</organism>
<proteinExistence type="predicted"/>
<evidence type="ECO:0000256" key="1">
    <source>
        <dbReference type="SAM" id="Phobius"/>
    </source>
</evidence>
<protein>
    <submittedName>
        <fullName evidence="2">Uncharacterized protein</fullName>
    </submittedName>
</protein>
<accession>A0AA96WG85</accession>
<feature type="transmembrane region" description="Helical" evidence="1">
    <location>
        <begin position="346"/>
        <end position="368"/>
    </location>
</feature>
<keyword evidence="1" id="KW-0812">Transmembrane</keyword>
<dbReference type="EMBL" id="CP053586">
    <property type="protein sequence ID" value="WNZ24489.1"/>
    <property type="molecule type" value="Genomic_DNA"/>
</dbReference>